<comment type="caution">
    <text evidence="1">The sequence shown here is derived from an EMBL/GenBank/DDBJ whole genome shotgun (WGS) entry which is preliminary data.</text>
</comment>
<reference evidence="1 2" key="1">
    <citation type="submission" date="2017-03" db="EMBL/GenBank/DDBJ databases">
        <title>Genome analysis of strain PAMC 26510.</title>
        <authorList>
            <person name="Oh H.-M."/>
            <person name="Yang J.-A."/>
        </authorList>
    </citation>
    <scope>NUCLEOTIDE SEQUENCE [LARGE SCALE GENOMIC DNA]</scope>
    <source>
        <strain evidence="1 2">PAMC 26510</strain>
    </source>
</reference>
<proteinExistence type="predicted"/>
<sequence>MTKLVLPAADPLWQHPKVIVTPHMAAISTLDTIGSQIAQNVRRIVRGEPLLNQVDIARH</sequence>
<dbReference type="Gene3D" id="3.40.50.720">
    <property type="entry name" value="NAD(P)-binding Rossmann-like Domain"/>
    <property type="match status" value="2"/>
</dbReference>
<organism evidence="1 2">
    <name type="scientific">Caballeronia sordidicola</name>
    <name type="common">Burkholderia sordidicola</name>
    <dbReference type="NCBI Taxonomy" id="196367"/>
    <lineage>
        <taxon>Bacteria</taxon>
        <taxon>Pseudomonadati</taxon>
        <taxon>Pseudomonadota</taxon>
        <taxon>Betaproteobacteria</taxon>
        <taxon>Burkholderiales</taxon>
        <taxon>Burkholderiaceae</taxon>
        <taxon>Caballeronia</taxon>
    </lineage>
</organism>
<gene>
    <name evidence="1" type="ORF">PAMC26510_09850</name>
</gene>
<evidence type="ECO:0000313" key="1">
    <source>
        <dbReference type="EMBL" id="OTP76695.1"/>
    </source>
</evidence>
<accession>A0A242MZ68</accession>
<dbReference type="RefSeq" id="WP_086381138.1">
    <property type="nucleotide sequence ID" value="NZ_NBTY01000055.1"/>
</dbReference>
<dbReference type="EMBL" id="NBTY01000055">
    <property type="protein sequence ID" value="OTP76695.1"/>
    <property type="molecule type" value="Genomic_DNA"/>
</dbReference>
<protein>
    <submittedName>
        <fullName evidence="1">D-3-phosphoglycerate dehydrogenase</fullName>
    </submittedName>
</protein>
<evidence type="ECO:0000313" key="2">
    <source>
        <dbReference type="Proteomes" id="UP000194546"/>
    </source>
</evidence>
<dbReference type="AlphaFoldDB" id="A0A242MZ68"/>
<name>A0A242MZ68_CABSO</name>
<dbReference type="Proteomes" id="UP000194546">
    <property type="component" value="Unassembled WGS sequence"/>
</dbReference>